<evidence type="ECO:0000313" key="2">
    <source>
        <dbReference type="EMBL" id="MET3618309.1"/>
    </source>
</evidence>
<reference evidence="2 3" key="1">
    <citation type="submission" date="2024-06" db="EMBL/GenBank/DDBJ databases">
        <title>Genomic Encyclopedia of Type Strains, Phase IV (KMG-IV): sequencing the most valuable type-strain genomes for metagenomic binning, comparative biology and taxonomic classification.</title>
        <authorList>
            <person name="Goeker M."/>
        </authorList>
    </citation>
    <scope>NUCLEOTIDE SEQUENCE [LARGE SCALE GENOMIC DNA]</scope>
    <source>
        <strain evidence="2 3">DSM 21460</strain>
    </source>
</reference>
<dbReference type="RefSeq" id="WP_354369486.1">
    <property type="nucleotide sequence ID" value="NZ_JBEPMA010000020.1"/>
</dbReference>
<protein>
    <recommendedName>
        <fullName evidence="4">ABC transporter permease</fullName>
    </recommendedName>
</protein>
<evidence type="ECO:0000256" key="1">
    <source>
        <dbReference type="SAM" id="Phobius"/>
    </source>
</evidence>
<dbReference type="Proteomes" id="UP001549162">
    <property type="component" value="Unassembled WGS sequence"/>
</dbReference>
<keyword evidence="1" id="KW-0472">Membrane</keyword>
<evidence type="ECO:0000313" key="3">
    <source>
        <dbReference type="Proteomes" id="UP001549162"/>
    </source>
</evidence>
<comment type="caution">
    <text evidence="2">The sequence shown here is derived from an EMBL/GenBank/DDBJ whole genome shotgun (WGS) entry which is preliminary data.</text>
</comment>
<evidence type="ECO:0008006" key="4">
    <source>
        <dbReference type="Google" id="ProtNLM"/>
    </source>
</evidence>
<keyword evidence="1" id="KW-0812">Transmembrane</keyword>
<keyword evidence="1" id="KW-1133">Transmembrane helix</keyword>
<proteinExistence type="predicted"/>
<keyword evidence="3" id="KW-1185">Reference proteome</keyword>
<organism evidence="2 3">
    <name type="scientific">Peptoniphilus olsenii</name>
    <dbReference type="NCBI Taxonomy" id="411570"/>
    <lineage>
        <taxon>Bacteria</taxon>
        <taxon>Bacillati</taxon>
        <taxon>Bacillota</taxon>
        <taxon>Tissierellia</taxon>
        <taxon>Tissierellales</taxon>
        <taxon>Peptoniphilaceae</taxon>
        <taxon>Peptoniphilus</taxon>
    </lineage>
</organism>
<accession>A0ABV2JEX4</accession>
<feature type="transmembrane region" description="Helical" evidence="1">
    <location>
        <begin position="137"/>
        <end position="158"/>
    </location>
</feature>
<gene>
    <name evidence="2" type="ORF">ABID14_001947</name>
</gene>
<dbReference type="Pfam" id="PF12730">
    <property type="entry name" value="ABC2_membrane_4"/>
    <property type="match status" value="1"/>
</dbReference>
<sequence>MDIELLRLEFMKLKRSKIVFPIIILPLISVFYGSINYWMNTGLLRREWISLWTQVYFFYGLFFLPAIIGIICSYLWSDEHKNKMKVLLNTTIPFTKIILAKMIAGFMLIIVIQVYLVILFSIAGFKFHFKSTYPYELLKYIVLITIFTFSLLSIQAYLSLKIKYFAPPVVVSIIISIVSIIATNNQFIPQIKYFFGNTLLTIEMNHYPQITLNIRSLIILSIINLLISIIFIELQKIAINKKLR</sequence>
<feature type="transmembrane region" description="Helical" evidence="1">
    <location>
        <begin position="165"/>
        <end position="183"/>
    </location>
</feature>
<feature type="transmembrane region" description="Helical" evidence="1">
    <location>
        <begin position="55"/>
        <end position="77"/>
    </location>
</feature>
<feature type="transmembrane region" description="Helical" evidence="1">
    <location>
        <begin position="98"/>
        <end position="125"/>
    </location>
</feature>
<feature type="transmembrane region" description="Helical" evidence="1">
    <location>
        <begin position="214"/>
        <end position="234"/>
    </location>
</feature>
<dbReference type="CDD" id="cd21809">
    <property type="entry name" value="ABC-2_lan_permease-like"/>
    <property type="match status" value="1"/>
</dbReference>
<name>A0ABV2JEX4_9FIRM</name>
<dbReference type="EMBL" id="JBEPMA010000020">
    <property type="protein sequence ID" value="MET3618309.1"/>
    <property type="molecule type" value="Genomic_DNA"/>
</dbReference>
<feature type="transmembrane region" description="Helical" evidence="1">
    <location>
        <begin position="18"/>
        <end position="35"/>
    </location>
</feature>